<dbReference type="RefSeq" id="WP_249299010.1">
    <property type="nucleotide sequence ID" value="NZ_JACRSP010000001.1"/>
</dbReference>
<name>A0A926DCH6_9FIRM</name>
<feature type="transmembrane region" description="Helical" evidence="1">
    <location>
        <begin position="29"/>
        <end position="50"/>
    </location>
</feature>
<feature type="domain" description="DUF58" evidence="2">
    <location>
        <begin position="191"/>
        <end position="233"/>
    </location>
</feature>
<keyword evidence="1" id="KW-0812">Transmembrane</keyword>
<comment type="caution">
    <text evidence="3">The sequence shown here is derived from an EMBL/GenBank/DDBJ whole genome shotgun (WGS) entry which is preliminary data.</text>
</comment>
<dbReference type="EMBL" id="JACRSP010000001">
    <property type="protein sequence ID" value="MBC8535342.1"/>
    <property type="molecule type" value="Genomic_DNA"/>
</dbReference>
<proteinExistence type="predicted"/>
<organism evidence="3 4">
    <name type="scientific">Feifania hominis</name>
    <dbReference type="NCBI Taxonomy" id="2763660"/>
    <lineage>
        <taxon>Bacteria</taxon>
        <taxon>Bacillati</taxon>
        <taxon>Bacillota</taxon>
        <taxon>Clostridia</taxon>
        <taxon>Eubacteriales</taxon>
        <taxon>Feifaniaceae</taxon>
        <taxon>Feifania</taxon>
    </lineage>
</organism>
<sequence>MLRRRLLYGGALLVATLFQIFNTTYLAHFLWVLVLCVPVLSLLISLPAMLSCRVTVSAGDAEVPRGGDAHWRIEIANGMGLPLAGMSFTLRTENRLTGEMQSLPAALRPVSSHRILSHPAATDHCGELVCQITRVRVCDCLGLVAFRRPSTSASMLILPHCNPVSVPASAPLLTTAEQSPQAAGRRGEEYELRAYRPGDPLRSIHWKLTAKFDEPVVREPTGQQRPPWLLSFDHAGTPQELDGVLDQVCSLCRALLDSGEVCYVQWAGQDDALRRHPVRCDAELSAALAAVLGDRAAPQRPVPAPVVLDGLAGPVYHLHIPPTEEVTP</sequence>
<gene>
    <name evidence="3" type="ORF">H8695_01350</name>
</gene>
<evidence type="ECO:0000313" key="3">
    <source>
        <dbReference type="EMBL" id="MBC8535342.1"/>
    </source>
</evidence>
<keyword evidence="1" id="KW-1133">Transmembrane helix</keyword>
<dbReference type="AlphaFoldDB" id="A0A926DCH6"/>
<dbReference type="PANTHER" id="PTHR34351:SF2">
    <property type="entry name" value="DUF58 DOMAIN-CONTAINING PROTEIN"/>
    <property type="match status" value="1"/>
</dbReference>
<evidence type="ECO:0000259" key="2">
    <source>
        <dbReference type="Pfam" id="PF01882"/>
    </source>
</evidence>
<dbReference type="InterPro" id="IPR002881">
    <property type="entry name" value="DUF58"/>
</dbReference>
<keyword evidence="1" id="KW-0472">Membrane</keyword>
<evidence type="ECO:0000256" key="1">
    <source>
        <dbReference type="SAM" id="Phobius"/>
    </source>
</evidence>
<keyword evidence="4" id="KW-1185">Reference proteome</keyword>
<dbReference type="Proteomes" id="UP000620366">
    <property type="component" value="Unassembled WGS sequence"/>
</dbReference>
<protein>
    <submittedName>
        <fullName evidence="3">DUF58 domain-containing protein</fullName>
    </submittedName>
</protein>
<accession>A0A926DCH6</accession>
<reference evidence="3" key="1">
    <citation type="submission" date="2020-08" db="EMBL/GenBank/DDBJ databases">
        <title>Genome public.</title>
        <authorList>
            <person name="Liu C."/>
            <person name="Sun Q."/>
        </authorList>
    </citation>
    <scope>NUCLEOTIDE SEQUENCE</scope>
    <source>
        <strain evidence="3">BX7</strain>
    </source>
</reference>
<dbReference type="Pfam" id="PF01882">
    <property type="entry name" value="DUF58"/>
    <property type="match status" value="1"/>
</dbReference>
<evidence type="ECO:0000313" key="4">
    <source>
        <dbReference type="Proteomes" id="UP000620366"/>
    </source>
</evidence>
<dbReference type="PANTHER" id="PTHR34351">
    <property type="entry name" value="SLR1927 PROTEIN-RELATED"/>
    <property type="match status" value="1"/>
</dbReference>